<name>A0ABW0S0W3_9BURK</name>
<comment type="caution">
    <text evidence="3">The sequence shown here is derived from an EMBL/GenBank/DDBJ whole genome shotgun (WGS) entry which is preliminary data.</text>
</comment>
<dbReference type="SUPFAM" id="SSF82185">
    <property type="entry name" value="Histone H3 K4-specific methyltransferase SET7/9 N-terminal domain"/>
    <property type="match status" value="1"/>
</dbReference>
<accession>A0ABW0S0W3</accession>
<feature type="chain" id="PRO_5045338488" description="MORN repeat-containing protein" evidence="2">
    <location>
        <begin position="24"/>
        <end position="274"/>
    </location>
</feature>
<dbReference type="RefSeq" id="WP_379771381.1">
    <property type="nucleotide sequence ID" value="NZ_JBHSMZ010000008.1"/>
</dbReference>
<feature type="signal peptide" evidence="2">
    <location>
        <begin position="1"/>
        <end position="23"/>
    </location>
</feature>
<dbReference type="Proteomes" id="UP001596086">
    <property type="component" value="Unassembled WGS sequence"/>
</dbReference>
<evidence type="ECO:0000313" key="3">
    <source>
        <dbReference type="EMBL" id="MFC5549420.1"/>
    </source>
</evidence>
<keyword evidence="1" id="KW-0677">Repeat</keyword>
<dbReference type="PANTHER" id="PTHR43215">
    <property type="entry name" value="RADIAL SPOKE HEAD 1 HOMOLOG"/>
    <property type="match status" value="1"/>
</dbReference>
<evidence type="ECO:0000313" key="4">
    <source>
        <dbReference type="Proteomes" id="UP001596086"/>
    </source>
</evidence>
<keyword evidence="2" id="KW-0732">Signal</keyword>
<dbReference type="InterPro" id="IPR003409">
    <property type="entry name" value="MORN"/>
</dbReference>
<evidence type="ECO:0000256" key="1">
    <source>
        <dbReference type="ARBA" id="ARBA00022737"/>
    </source>
</evidence>
<organism evidence="3 4">
    <name type="scientific">Massilia aerilata</name>
    <dbReference type="NCBI Taxonomy" id="453817"/>
    <lineage>
        <taxon>Bacteria</taxon>
        <taxon>Pseudomonadati</taxon>
        <taxon>Pseudomonadota</taxon>
        <taxon>Betaproteobacteria</taxon>
        <taxon>Burkholderiales</taxon>
        <taxon>Oxalobacteraceae</taxon>
        <taxon>Telluria group</taxon>
        <taxon>Massilia</taxon>
    </lineage>
</organism>
<dbReference type="Pfam" id="PF02493">
    <property type="entry name" value="MORN"/>
    <property type="match status" value="2"/>
</dbReference>
<evidence type="ECO:0000256" key="2">
    <source>
        <dbReference type="SAM" id="SignalP"/>
    </source>
</evidence>
<dbReference type="PROSITE" id="PS51257">
    <property type="entry name" value="PROKAR_LIPOPROTEIN"/>
    <property type="match status" value="1"/>
</dbReference>
<dbReference type="EMBL" id="JBHSMZ010000008">
    <property type="protein sequence ID" value="MFC5549420.1"/>
    <property type="molecule type" value="Genomic_DNA"/>
</dbReference>
<sequence>MRSAVFLSALGLALGCIAPFAKSTEPSQPEIQLAMPAGGTYHGPVINGLARGRFSNGDLYEGEWKNGKPDGIGTMTYMLGGSYEGEWKNGKRDGKGVMRFAGSERRAEVRFVDGHRVDVTEEHPSAATAAARFWLRSGEEPTGSHIRNKVVYASLPLDLGYDELTPDQQRLVRSSYPALDAGDAPPYPLKGGKELYRLLVALVRHLEIMDDILVYVAVDAEANVTSVTTISSIDTRYKDLISLGTGLLKYKPAQCGGQPCAGVVPFNLKLRTLY</sequence>
<gene>
    <name evidence="3" type="ORF">ACFPO9_12965</name>
</gene>
<dbReference type="SMART" id="SM00698">
    <property type="entry name" value="MORN"/>
    <property type="match status" value="2"/>
</dbReference>
<dbReference type="PANTHER" id="PTHR43215:SF14">
    <property type="entry name" value="RADIAL SPOKE HEAD 1 HOMOLOG"/>
    <property type="match status" value="1"/>
</dbReference>
<keyword evidence="4" id="KW-1185">Reference proteome</keyword>
<reference evidence="4" key="1">
    <citation type="journal article" date="2019" name="Int. J. Syst. Evol. Microbiol.">
        <title>The Global Catalogue of Microorganisms (GCM) 10K type strain sequencing project: providing services to taxonomists for standard genome sequencing and annotation.</title>
        <authorList>
            <consortium name="The Broad Institute Genomics Platform"/>
            <consortium name="The Broad Institute Genome Sequencing Center for Infectious Disease"/>
            <person name="Wu L."/>
            <person name="Ma J."/>
        </authorList>
    </citation>
    <scope>NUCLEOTIDE SEQUENCE [LARGE SCALE GENOMIC DNA]</scope>
    <source>
        <strain evidence="4">CGMCC 4.5798</strain>
    </source>
</reference>
<dbReference type="Gene3D" id="2.20.110.10">
    <property type="entry name" value="Histone H3 K4-specific methyltransferase SET7/9 N-terminal domain"/>
    <property type="match status" value="1"/>
</dbReference>
<protein>
    <recommendedName>
        <fullName evidence="5">MORN repeat-containing protein</fullName>
    </recommendedName>
</protein>
<proteinExistence type="predicted"/>
<evidence type="ECO:0008006" key="5">
    <source>
        <dbReference type="Google" id="ProtNLM"/>
    </source>
</evidence>